<reference evidence="1" key="1">
    <citation type="submission" date="2022-02" db="EMBL/GenBank/DDBJ databases">
        <title>Polaribacter sp. MSW13, isolated from seawater.</title>
        <authorList>
            <person name="Kristyanto S."/>
            <person name="Jung J."/>
            <person name="Jeon C.O."/>
        </authorList>
    </citation>
    <scope>NUCLEOTIDE SEQUENCE</scope>
    <source>
        <strain evidence="1">MSW13</strain>
    </source>
</reference>
<dbReference type="EMBL" id="JAKQYM010000012">
    <property type="protein sequence ID" value="MCI2230239.1"/>
    <property type="molecule type" value="Genomic_DNA"/>
</dbReference>
<evidence type="ECO:0000313" key="2">
    <source>
        <dbReference type="Proteomes" id="UP001139369"/>
    </source>
</evidence>
<comment type="caution">
    <text evidence="1">The sequence shown here is derived from an EMBL/GenBank/DDBJ whole genome shotgun (WGS) entry which is preliminary data.</text>
</comment>
<dbReference type="RefSeq" id="WP_242179349.1">
    <property type="nucleotide sequence ID" value="NZ_JAKQYM010000012.1"/>
</dbReference>
<organism evidence="1 2">
    <name type="scientific">Polaribacter marinus</name>
    <dbReference type="NCBI Taxonomy" id="2916838"/>
    <lineage>
        <taxon>Bacteria</taxon>
        <taxon>Pseudomonadati</taxon>
        <taxon>Bacteroidota</taxon>
        <taxon>Flavobacteriia</taxon>
        <taxon>Flavobacteriales</taxon>
        <taxon>Flavobacteriaceae</taxon>
    </lineage>
</organism>
<gene>
    <name evidence="1" type="ORF">MC378_13760</name>
</gene>
<dbReference type="AlphaFoldDB" id="A0A9X1VP93"/>
<accession>A0A9X1VP93</accession>
<sequence length="277" mass="33155">MESELIDLEKKFQHHYSLVRKHSHYLWDFYFGNNGLDNETIDVTSFWVREDLEKMYRIACVYMETLGLNEFLKEFKTKYSEIVLNISEATKIECYPLYDGDTEEEMYLIHEWQNFLSPFKLFKIDKKEDELIKLHQILENTNEILKITNTVVKNEHSINKTIRNFLDLYYGNVVQYSESLFRHKFKSYQPDVILSDEGISIEYKLIRTEKDIGIKLDELLIDANRYVGNHRNKSCIAVFCLSKKITTTKKQIKEDWRKMMFPKSWSFIVISDVEINC</sequence>
<keyword evidence="2" id="KW-1185">Reference proteome</keyword>
<proteinExistence type="predicted"/>
<protein>
    <submittedName>
        <fullName evidence="1">Uncharacterized protein</fullName>
    </submittedName>
</protein>
<evidence type="ECO:0000313" key="1">
    <source>
        <dbReference type="EMBL" id="MCI2230239.1"/>
    </source>
</evidence>
<name>A0A9X1VP93_9FLAO</name>
<dbReference type="Proteomes" id="UP001139369">
    <property type="component" value="Unassembled WGS sequence"/>
</dbReference>